<dbReference type="EMBL" id="FMCW01000068">
    <property type="protein sequence ID" value="SCF23273.1"/>
    <property type="molecule type" value="Genomic_DNA"/>
</dbReference>
<evidence type="ECO:0000313" key="1">
    <source>
        <dbReference type="EMBL" id="SCF23273.1"/>
    </source>
</evidence>
<sequence>MNLEVAGPDEIRAAFGQAVTAAADWADEVAGVAGVLAEAADWYEGLQMAASTIRYLHSAAHRFSAAQTALTTAQEQLLAALTDFSTHDGQVAEAVADAGYNLASAHVLVGDGAGRPALDLVEERLMTATRAAQRGEGTKEGKDRLRVSGQMALRPGERVAGSGSVADISGALALAAAVDGPEGRQVHLGLPIYPEDKPSWRGGHAPSREVVVNEDGEECAVDTGADATVVLAAADAARLPEVVEDIIARAVKADRRFQQVVKDYERLHAARTLLEGARHPGRAQEAIGLDERVRQEARTQQQRRYHIERAVERLNPADRAVYDERQRRIDASGRDAWHPDADAEAAEVCGLTVDEYHEMRDLDRIPYQQRTAAQSARLDQLKHGGGTALHPGLPPLLAEQAALVCGLTLAEYREMEALERIPKRSKVEHYNRGRRVRTHAEQARLDELDAAPGGVTGATPRATDKLRGEYLSMLRAHHASKAKLADAKAAQAAMDATARPLDQTTVAELDRVTAELGVVSVRHDEMAGWASASAEIPARNGGTLVVEALQEEDGGVSYRVDRQPADADEDWSVGSATDPFTTTAGGLRKVAKLARELAGAGESPGA</sequence>
<reference evidence="1 2" key="1">
    <citation type="submission" date="2016-06" db="EMBL/GenBank/DDBJ databases">
        <authorList>
            <person name="Kjaerup R.B."/>
            <person name="Dalgaard T.S."/>
            <person name="Juul-Madsen H.R."/>
        </authorList>
    </citation>
    <scope>NUCLEOTIDE SEQUENCE [LARGE SCALE GENOMIC DNA]</scope>
    <source>
        <strain evidence="1 2">DSM 45626</strain>
    </source>
</reference>
<organism evidence="1 2">
    <name type="scientific">Micromonospora haikouensis</name>
    <dbReference type="NCBI Taxonomy" id="686309"/>
    <lineage>
        <taxon>Bacteria</taxon>
        <taxon>Bacillati</taxon>
        <taxon>Actinomycetota</taxon>
        <taxon>Actinomycetes</taxon>
        <taxon>Micromonosporales</taxon>
        <taxon>Micromonosporaceae</taxon>
        <taxon>Micromonospora</taxon>
    </lineage>
</organism>
<dbReference type="Proteomes" id="UP000199375">
    <property type="component" value="Unassembled WGS sequence"/>
</dbReference>
<evidence type="ECO:0000313" key="2">
    <source>
        <dbReference type="Proteomes" id="UP000199375"/>
    </source>
</evidence>
<protein>
    <submittedName>
        <fullName evidence="1">Uncharacterized protein</fullName>
    </submittedName>
</protein>
<gene>
    <name evidence="1" type="ORF">GA0070558_1685</name>
</gene>
<dbReference type="AlphaFoldDB" id="A0A1C4YR75"/>
<name>A0A1C4YR75_9ACTN</name>
<accession>A0A1C4YR75</accession>
<proteinExistence type="predicted"/>